<organism evidence="4 5">
    <name type="scientific">Thalassobacillus hwangdonensis</name>
    <dbReference type="NCBI Taxonomy" id="546108"/>
    <lineage>
        <taxon>Bacteria</taxon>
        <taxon>Bacillati</taxon>
        <taxon>Bacillota</taxon>
        <taxon>Bacilli</taxon>
        <taxon>Bacillales</taxon>
        <taxon>Bacillaceae</taxon>
        <taxon>Thalassobacillus</taxon>
    </lineage>
</organism>
<gene>
    <name evidence="4" type="ORF">ACFQ2J_06150</name>
</gene>
<accession>A0ABW3L0S2</accession>
<evidence type="ECO:0000313" key="4">
    <source>
        <dbReference type="EMBL" id="MFD1018775.1"/>
    </source>
</evidence>
<keyword evidence="2" id="KW-0472">Membrane</keyword>
<dbReference type="Pfam" id="PF01464">
    <property type="entry name" value="SLT"/>
    <property type="match status" value="1"/>
</dbReference>
<evidence type="ECO:0000256" key="2">
    <source>
        <dbReference type="SAM" id="Phobius"/>
    </source>
</evidence>
<protein>
    <submittedName>
        <fullName evidence="4">Lytic transglycosylase domain-containing protein</fullName>
    </submittedName>
</protein>
<comment type="caution">
    <text evidence="4">The sequence shown here is derived from an EMBL/GenBank/DDBJ whole genome shotgun (WGS) entry which is preliminary data.</text>
</comment>
<keyword evidence="5" id="KW-1185">Reference proteome</keyword>
<feature type="coiled-coil region" evidence="1">
    <location>
        <begin position="39"/>
        <end position="66"/>
    </location>
</feature>
<reference evidence="5" key="1">
    <citation type="journal article" date="2019" name="Int. J. Syst. Evol. Microbiol.">
        <title>The Global Catalogue of Microorganisms (GCM) 10K type strain sequencing project: providing services to taxonomists for standard genome sequencing and annotation.</title>
        <authorList>
            <consortium name="The Broad Institute Genomics Platform"/>
            <consortium name="The Broad Institute Genome Sequencing Center for Infectious Disease"/>
            <person name="Wu L."/>
            <person name="Ma J."/>
        </authorList>
    </citation>
    <scope>NUCLEOTIDE SEQUENCE [LARGE SCALE GENOMIC DNA]</scope>
    <source>
        <strain evidence="5">CCUG 56607</strain>
    </source>
</reference>
<keyword evidence="2" id="KW-0812">Transmembrane</keyword>
<evidence type="ECO:0000256" key="1">
    <source>
        <dbReference type="SAM" id="Coils"/>
    </source>
</evidence>
<feature type="transmembrane region" description="Helical" evidence="2">
    <location>
        <begin position="6"/>
        <end position="24"/>
    </location>
</feature>
<evidence type="ECO:0000313" key="5">
    <source>
        <dbReference type="Proteomes" id="UP001596990"/>
    </source>
</evidence>
<dbReference type="Proteomes" id="UP001596990">
    <property type="component" value="Unassembled WGS sequence"/>
</dbReference>
<dbReference type="PANTHER" id="PTHR37423">
    <property type="entry name" value="SOLUBLE LYTIC MUREIN TRANSGLYCOSYLASE-RELATED"/>
    <property type="match status" value="1"/>
</dbReference>
<proteinExistence type="predicted"/>
<dbReference type="RefSeq" id="WP_386057536.1">
    <property type="nucleotide sequence ID" value="NZ_JBHTKL010000001.1"/>
</dbReference>
<dbReference type="EMBL" id="JBHTKL010000001">
    <property type="protein sequence ID" value="MFD1018775.1"/>
    <property type="molecule type" value="Genomic_DNA"/>
</dbReference>
<dbReference type="InterPro" id="IPR023346">
    <property type="entry name" value="Lysozyme-like_dom_sf"/>
</dbReference>
<sequence length="242" mass="28018">MTVLKTLFHVGLTTVIVAMIVIVVNDHHQQEKKTILAEKKTLAKTNEDLLEQNEQLLSQKEYMSTERKKSAEQNGYFSWNEMEGLAEMLVEDSEGRFKKSWALYLVREATKYEVDPFLAYELLKVETGRTFDPELVGPKTKYGHAYGMAQFMKNTAPWIAEMAGLPYKEELLFDPYYSMQLSLVYLDYLHNEYGNWDEALTAYHRGMGGLEEYKKKNGHANSWYAEAIQEGADNYQTVAYKE</sequence>
<dbReference type="SUPFAM" id="SSF53955">
    <property type="entry name" value="Lysozyme-like"/>
    <property type="match status" value="1"/>
</dbReference>
<dbReference type="InterPro" id="IPR008258">
    <property type="entry name" value="Transglycosylase_SLT_dom_1"/>
</dbReference>
<keyword evidence="2" id="KW-1133">Transmembrane helix</keyword>
<dbReference type="Gene3D" id="1.10.530.10">
    <property type="match status" value="1"/>
</dbReference>
<feature type="domain" description="Transglycosylase SLT" evidence="3">
    <location>
        <begin position="108"/>
        <end position="223"/>
    </location>
</feature>
<evidence type="ECO:0000259" key="3">
    <source>
        <dbReference type="Pfam" id="PF01464"/>
    </source>
</evidence>
<keyword evidence="1" id="KW-0175">Coiled coil</keyword>
<name>A0ABW3L0S2_9BACI</name>
<dbReference type="PANTHER" id="PTHR37423:SF2">
    <property type="entry name" value="MEMBRANE-BOUND LYTIC MUREIN TRANSGLYCOSYLASE C"/>
    <property type="match status" value="1"/>
</dbReference>